<dbReference type="GO" id="GO:0004764">
    <property type="term" value="F:shikimate 3-dehydrogenase (NADP+) activity"/>
    <property type="evidence" value="ECO:0007669"/>
    <property type="project" value="InterPro"/>
</dbReference>
<evidence type="ECO:0000256" key="2">
    <source>
        <dbReference type="ARBA" id="ARBA00023141"/>
    </source>
</evidence>
<feature type="domain" description="SDH C-terminal" evidence="4">
    <location>
        <begin position="229"/>
        <end position="258"/>
    </location>
</feature>
<dbReference type="GO" id="GO:0009423">
    <property type="term" value="P:chorismate biosynthetic process"/>
    <property type="evidence" value="ECO:0007669"/>
    <property type="project" value="TreeGrafter"/>
</dbReference>
<gene>
    <name evidence="5" type="ORF">SAMN05421879_103275</name>
</gene>
<accession>A0A285VKM4</accession>
<comment type="pathway">
    <text evidence="1">Metabolic intermediate biosynthesis; chorismate biosynthesis; chorismate from D-erythrose 4-phosphate and phosphoenolpyruvate: step 4/7.</text>
</comment>
<keyword evidence="6" id="KW-1185">Reference proteome</keyword>
<protein>
    <submittedName>
        <fullName evidence="5">Shikimate dehydrogenase</fullName>
    </submittedName>
</protein>
<evidence type="ECO:0000259" key="3">
    <source>
        <dbReference type="Pfam" id="PF08501"/>
    </source>
</evidence>
<name>A0A285VKM4_9MICO</name>
<dbReference type="InterPro" id="IPR046346">
    <property type="entry name" value="Aminoacid_DH-like_N_sf"/>
</dbReference>
<dbReference type="PANTHER" id="PTHR21089">
    <property type="entry name" value="SHIKIMATE DEHYDROGENASE"/>
    <property type="match status" value="1"/>
</dbReference>
<feature type="domain" description="Shikimate dehydrogenase substrate binding N-terminal" evidence="3">
    <location>
        <begin position="2"/>
        <end position="78"/>
    </location>
</feature>
<proteinExistence type="predicted"/>
<keyword evidence="2" id="KW-0028">Amino-acid biosynthesis</keyword>
<dbReference type="Pfam" id="PF08501">
    <property type="entry name" value="Shikimate_dh_N"/>
    <property type="match status" value="1"/>
</dbReference>
<dbReference type="GO" id="GO:0005829">
    <property type="term" value="C:cytosol"/>
    <property type="evidence" value="ECO:0007669"/>
    <property type="project" value="TreeGrafter"/>
</dbReference>
<organism evidence="5 6">
    <name type="scientific">Ornithinimicrobium cerasi</name>
    <dbReference type="NCBI Taxonomy" id="2248773"/>
    <lineage>
        <taxon>Bacteria</taxon>
        <taxon>Bacillati</taxon>
        <taxon>Actinomycetota</taxon>
        <taxon>Actinomycetes</taxon>
        <taxon>Micrococcales</taxon>
        <taxon>Ornithinimicrobiaceae</taxon>
        <taxon>Ornithinimicrobium</taxon>
    </lineage>
</organism>
<dbReference type="AlphaFoldDB" id="A0A285VKM4"/>
<dbReference type="Proteomes" id="UP000219688">
    <property type="component" value="Unassembled WGS sequence"/>
</dbReference>
<evidence type="ECO:0000256" key="1">
    <source>
        <dbReference type="ARBA" id="ARBA00004871"/>
    </source>
</evidence>
<sequence>MAHSLSPVLHRAAYDALGLAGWSYDRQDVPAGGLADHVARLGPEWAGLSVTAPGKEEALALAEGCGTAARLTGAANTLLRTPTGWWAENTDVTGLRAALVEAGAPSVRRAVVVGGGATARSALLALAELGATEVTLLLRDRPRRGTQDLVARLGMSVPVLRLADGALDLGAAGVDVVVSTLPADAPAPRLRLGVGDPTVVMDVVYAPWPSPFARAVGALGPEAPSVVRGTGMLLHQAVRQVELMTGQNGPVEAMRAALAAGGPG</sequence>
<evidence type="ECO:0000313" key="6">
    <source>
        <dbReference type="Proteomes" id="UP000219688"/>
    </source>
</evidence>
<dbReference type="InterPro" id="IPR022893">
    <property type="entry name" value="Shikimate_DH_fam"/>
</dbReference>
<reference evidence="6" key="1">
    <citation type="submission" date="2017-08" db="EMBL/GenBank/DDBJ databases">
        <authorList>
            <person name="Varghese N."/>
            <person name="Submissions S."/>
        </authorList>
    </citation>
    <scope>NUCLEOTIDE SEQUENCE [LARGE SCALE GENOMIC DNA]</scope>
    <source>
        <strain evidence="6">USBA17B2</strain>
    </source>
</reference>
<dbReference type="GO" id="GO:0050661">
    <property type="term" value="F:NADP binding"/>
    <property type="evidence" value="ECO:0007669"/>
    <property type="project" value="TreeGrafter"/>
</dbReference>
<dbReference type="Gene3D" id="3.40.50.720">
    <property type="entry name" value="NAD(P)-binding Rossmann-like Domain"/>
    <property type="match status" value="1"/>
</dbReference>
<dbReference type="InterPro" id="IPR013708">
    <property type="entry name" value="Shikimate_DH-bd_N"/>
</dbReference>
<keyword evidence="2" id="KW-0057">Aromatic amino acid biosynthesis</keyword>
<dbReference type="GO" id="GO:0019632">
    <property type="term" value="P:shikimate metabolic process"/>
    <property type="evidence" value="ECO:0007669"/>
    <property type="project" value="TreeGrafter"/>
</dbReference>
<dbReference type="Pfam" id="PF18317">
    <property type="entry name" value="SDH_C"/>
    <property type="match status" value="1"/>
</dbReference>
<dbReference type="Gene3D" id="3.40.50.10860">
    <property type="entry name" value="Leucine Dehydrogenase, chain A, domain 1"/>
    <property type="match status" value="1"/>
</dbReference>
<dbReference type="GO" id="GO:0009073">
    <property type="term" value="P:aromatic amino acid family biosynthetic process"/>
    <property type="evidence" value="ECO:0007669"/>
    <property type="project" value="UniProtKB-KW"/>
</dbReference>
<dbReference type="EMBL" id="OBQK01000003">
    <property type="protein sequence ID" value="SOC54632.1"/>
    <property type="molecule type" value="Genomic_DNA"/>
</dbReference>
<dbReference type="NCBIfam" id="NF001311">
    <property type="entry name" value="PRK00258.1-3"/>
    <property type="match status" value="1"/>
</dbReference>
<dbReference type="SUPFAM" id="SSF53223">
    <property type="entry name" value="Aminoacid dehydrogenase-like, N-terminal domain"/>
    <property type="match status" value="1"/>
</dbReference>
<dbReference type="PANTHER" id="PTHR21089:SF1">
    <property type="entry name" value="BIFUNCTIONAL 3-DEHYDROQUINATE DEHYDRATASE_SHIKIMATE DEHYDROGENASE, CHLOROPLASTIC"/>
    <property type="match status" value="1"/>
</dbReference>
<dbReference type="InterPro" id="IPR036291">
    <property type="entry name" value="NAD(P)-bd_dom_sf"/>
</dbReference>
<evidence type="ECO:0000313" key="5">
    <source>
        <dbReference type="EMBL" id="SOC54632.1"/>
    </source>
</evidence>
<evidence type="ECO:0000259" key="4">
    <source>
        <dbReference type="Pfam" id="PF18317"/>
    </source>
</evidence>
<dbReference type="InterPro" id="IPR041121">
    <property type="entry name" value="SDH_C"/>
</dbReference>
<dbReference type="SUPFAM" id="SSF51735">
    <property type="entry name" value="NAD(P)-binding Rossmann-fold domains"/>
    <property type="match status" value="1"/>
</dbReference>